<proteinExistence type="predicted"/>
<dbReference type="InterPro" id="IPR000326">
    <property type="entry name" value="PAP2/HPO"/>
</dbReference>
<feature type="transmembrane region" description="Helical" evidence="1">
    <location>
        <begin position="177"/>
        <end position="196"/>
    </location>
</feature>
<protein>
    <recommendedName>
        <fullName evidence="3">Phosphatidic acid phosphatase type 2/haloperoxidase domain-containing protein</fullName>
    </recommendedName>
</protein>
<evidence type="ECO:0000256" key="2">
    <source>
        <dbReference type="SAM" id="SignalP"/>
    </source>
</evidence>
<keyword evidence="1" id="KW-1133">Transmembrane helix</keyword>
<sequence length="206" mass="22276">MITGAFLTVLFVMLACVAHAAHAGTAIDHSVLNFMLSHRREWLTPVAVFITDVVGPDGMWPLGLIVGAVLWWRWRRPLPALVIFGTLMTTRIAISLTKHLVGTERPPHAVRLVVEQSPSYPSGHSVTTISVLGVLAVILGHGRGRTVRIWLWVAVAVGTVAVALTRLYLGVHWLSDVTGGALLGGLIVVVAGWWYVRYATPPLSTA</sequence>
<feature type="transmembrane region" description="Helical" evidence="1">
    <location>
        <begin position="47"/>
        <end position="71"/>
    </location>
</feature>
<evidence type="ECO:0000259" key="3">
    <source>
        <dbReference type="SMART" id="SM00014"/>
    </source>
</evidence>
<dbReference type="CDD" id="cd03392">
    <property type="entry name" value="PAP2_like_2"/>
    <property type="match status" value="1"/>
</dbReference>
<feature type="signal peptide" evidence="2">
    <location>
        <begin position="1"/>
        <end position="20"/>
    </location>
</feature>
<feature type="transmembrane region" description="Helical" evidence="1">
    <location>
        <begin position="121"/>
        <end position="142"/>
    </location>
</feature>
<gene>
    <name evidence="4" type="ORF">AWB85_14395</name>
</gene>
<keyword evidence="2" id="KW-0732">Signal</keyword>
<dbReference type="Gene3D" id="1.20.144.10">
    <property type="entry name" value="Phosphatidic acid phosphatase type 2/haloperoxidase"/>
    <property type="match status" value="1"/>
</dbReference>
<accession>A0A179V8K8</accession>
<name>A0A179V8K8_9MYCO</name>
<evidence type="ECO:0000313" key="5">
    <source>
        <dbReference type="Proteomes" id="UP000186919"/>
    </source>
</evidence>
<dbReference type="EMBL" id="LQYE01000030">
    <property type="protein sequence ID" value="OAT67321.1"/>
    <property type="molecule type" value="Genomic_DNA"/>
</dbReference>
<dbReference type="AlphaFoldDB" id="A0A179V8K8"/>
<evidence type="ECO:0000256" key="1">
    <source>
        <dbReference type="SAM" id="Phobius"/>
    </source>
</evidence>
<dbReference type="PANTHER" id="PTHR14969:SF13">
    <property type="entry name" value="AT30094P"/>
    <property type="match status" value="1"/>
</dbReference>
<feature type="domain" description="Phosphatidic acid phosphatase type 2/haloperoxidase" evidence="3">
    <location>
        <begin position="79"/>
        <end position="192"/>
    </location>
</feature>
<organism evidence="4 5">
    <name type="scientific">Mycobacteroides immunogenum</name>
    <dbReference type="NCBI Taxonomy" id="83262"/>
    <lineage>
        <taxon>Bacteria</taxon>
        <taxon>Bacillati</taxon>
        <taxon>Actinomycetota</taxon>
        <taxon>Actinomycetes</taxon>
        <taxon>Mycobacteriales</taxon>
        <taxon>Mycobacteriaceae</taxon>
        <taxon>Mycobacteroides</taxon>
    </lineage>
</organism>
<dbReference type="PANTHER" id="PTHR14969">
    <property type="entry name" value="SPHINGOSINE-1-PHOSPHATE PHOSPHOHYDROLASE"/>
    <property type="match status" value="1"/>
</dbReference>
<feature type="transmembrane region" description="Helical" evidence="1">
    <location>
        <begin position="78"/>
        <end position="101"/>
    </location>
</feature>
<keyword evidence="1" id="KW-0472">Membrane</keyword>
<comment type="caution">
    <text evidence="4">The sequence shown here is derived from an EMBL/GenBank/DDBJ whole genome shotgun (WGS) entry which is preliminary data.</text>
</comment>
<keyword evidence="1" id="KW-0812">Transmembrane</keyword>
<dbReference type="Pfam" id="PF01569">
    <property type="entry name" value="PAP2"/>
    <property type="match status" value="1"/>
</dbReference>
<evidence type="ECO:0000313" key="4">
    <source>
        <dbReference type="EMBL" id="OAT67321.1"/>
    </source>
</evidence>
<dbReference type="Proteomes" id="UP000186919">
    <property type="component" value="Unassembled WGS sequence"/>
</dbReference>
<dbReference type="InterPro" id="IPR036938">
    <property type="entry name" value="PAP2/HPO_sf"/>
</dbReference>
<dbReference type="SUPFAM" id="SSF48317">
    <property type="entry name" value="Acid phosphatase/Vanadium-dependent haloperoxidase"/>
    <property type="match status" value="1"/>
</dbReference>
<feature type="chain" id="PRO_5008107812" description="Phosphatidic acid phosphatase type 2/haloperoxidase domain-containing protein" evidence="2">
    <location>
        <begin position="21"/>
        <end position="206"/>
    </location>
</feature>
<reference evidence="4 5" key="1">
    <citation type="submission" date="2016-01" db="EMBL/GenBank/DDBJ databases">
        <title>Mycobacterium immunogenum strain CD11_6 genome sequencing and assembly.</title>
        <authorList>
            <person name="Kaur G."/>
            <person name="Nair G.R."/>
            <person name="Mayilraj S."/>
        </authorList>
    </citation>
    <scope>NUCLEOTIDE SEQUENCE [LARGE SCALE GENOMIC DNA]</scope>
    <source>
        <strain evidence="4 5">CD11-6</strain>
    </source>
</reference>
<feature type="transmembrane region" description="Helical" evidence="1">
    <location>
        <begin position="149"/>
        <end position="171"/>
    </location>
</feature>
<dbReference type="SMART" id="SM00014">
    <property type="entry name" value="acidPPc"/>
    <property type="match status" value="1"/>
</dbReference>